<dbReference type="Proteomes" id="UP000541444">
    <property type="component" value="Unassembled WGS sequence"/>
</dbReference>
<organism evidence="1 2">
    <name type="scientific">Kingdonia uniflora</name>
    <dbReference type="NCBI Taxonomy" id="39325"/>
    <lineage>
        <taxon>Eukaryota</taxon>
        <taxon>Viridiplantae</taxon>
        <taxon>Streptophyta</taxon>
        <taxon>Embryophyta</taxon>
        <taxon>Tracheophyta</taxon>
        <taxon>Spermatophyta</taxon>
        <taxon>Magnoliopsida</taxon>
        <taxon>Ranunculales</taxon>
        <taxon>Circaeasteraceae</taxon>
        <taxon>Kingdonia</taxon>
    </lineage>
</organism>
<evidence type="ECO:0000313" key="2">
    <source>
        <dbReference type="Proteomes" id="UP000541444"/>
    </source>
</evidence>
<protein>
    <submittedName>
        <fullName evidence="1">Uncharacterized protein</fullName>
    </submittedName>
</protein>
<gene>
    <name evidence="1" type="ORF">GIB67_030941</name>
</gene>
<accession>A0A7J7L3L2</accession>
<comment type="caution">
    <text evidence="1">The sequence shown here is derived from an EMBL/GenBank/DDBJ whole genome shotgun (WGS) entry which is preliminary data.</text>
</comment>
<proteinExistence type="predicted"/>
<evidence type="ECO:0000313" key="1">
    <source>
        <dbReference type="EMBL" id="KAF6137177.1"/>
    </source>
</evidence>
<dbReference type="EMBL" id="JACGCM010002660">
    <property type="protein sequence ID" value="KAF6137177.1"/>
    <property type="molecule type" value="Genomic_DNA"/>
</dbReference>
<reference evidence="1 2" key="1">
    <citation type="journal article" date="2020" name="IScience">
        <title>Genome Sequencing of the Endangered Kingdonia uniflora (Circaeasteraceae, Ranunculales) Reveals Potential Mechanisms of Evolutionary Specialization.</title>
        <authorList>
            <person name="Sun Y."/>
            <person name="Deng T."/>
            <person name="Zhang A."/>
            <person name="Moore M.J."/>
            <person name="Landis J.B."/>
            <person name="Lin N."/>
            <person name="Zhang H."/>
            <person name="Zhang X."/>
            <person name="Huang J."/>
            <person name="Zhang X."/>
            <person name="Sun H."/>
            <person name="Wang H."/>
        </authorList>
    </citation>
    <scope>NUCLEOTIDE SEQUENCE [LARGE SCALE GENOMIC DNA]</scope>
    <source>
        <strain evidence="1">TB1705</strain>
        <tissue evidence="1">Leaf</tissue>
    </source>
</reference>
<sequence length="187" mass="21423">MRSQVVHRSEDYPMSTDAKNHNNFAACDWDFFGGSLVTNWLESQKKDDNDFEVLAKTKKARGGRQASTVWDHFTKVKADGDFDLIVYLLNPSPNLIDDLFRSESHNIIFEPAPRFPEFPGNKARHLSVLELIIIKRHLIEGIKSLSISNSLSGIRKMPTFNILVDFLHGIKIMKDSTRINMRGFIFI</sequence>
<keyword evidence="2" id="KW-1185">Reference proteome</keyword>
<dbReference type="AlphaFoldDB" id="A0A7J7L3L2"/>
<name>A0A7J7L3L2_9MAGN</name>